<sequence>MTTPAHWIASEIEAGRTGLQSMLDRSPFPRVALRTIAEDGDFHIIDHRYVARNPDFKGESWFPEKSALIDRGDGTWGLVIDVTDELRAGGSLPVPRALINVLGVPRADRVVLDSDTGAKIVSFVNDEPKVSSISSLLHDDTRVTLVFDPETKRLTVEA</sequence>
<reference evidence="1 2" key="1">
    <citation type="submission" date="2023-05" db="EMBL/GenBank/DDBJ databases">
        <title>Corynebacterium suedekumii sp. nov. and Corynebacterium breve sp. nov. isolated from raw cow's milk.</title>
        <authorList>
            <person name="Baer M.K."/>
            <person name="Mehl L."/>
            <person name="Hellmuth R."/>
            <person name="Marke G."/>
            <person name="Lipski A."/>
        </authorList>
    </citation>
    <scope>NUCLEOTIDE SEQUENCE [LARGE SCALE GENOMIC DNA]</scope>
    <source>
        <strain evidence="1 2">R4</strain>
    </source>
</reference>
<proteinExistence type="predicted"/>
<protein>
    <submittedName>
        <fullName evidence="1">Uncharacterized protein</fullName>
    </submittedName>
</protein>
<gene>
    <name evidence="1" type="ORF">QP027_08335</name>
</gene>
<evidence type="ECO:0000313" key="2">
    <source>
        <dbReference type="Proteomes" id="UP001225598"/>
    </source>
</evidence>
<dbReference type="Proteomes" id="UP001225598">
    <property type="component" value="Chromosome"/>
</dbReference>
<accession>A0ABY8VFY2</accession>
<evidence type="ECO:0000313" key="1">
    <source>
        <dbReference type="EMBL" id="WIM67129.1"/>
    </source>
</evidence>
<name>A0ABY8VFY2_9CORY</name>
<dbReference type="RefSeq" id="WP_284823998.1">
    <property type="nucleotide sequence ID" value="NZ_CP126969.1"/>
</dbReference>
<organism evidence="1 2">
    <name type="scientific">Corynebacterium breve</name>
    <dbReference type="NCBI Taxonomy" id="3049799"/>
    <lineage>
        <taxon>Bacteria</taxon>
        <taxon>Bacillati</taxon>
        <taxon>Actinomycetota</taxon>
        <taxon>Actinomycetes</taxon>
        <taxon>Mycobacteriales</taxon>
        <taxon>Corynebacteriaceae</taxon>
        <taxon>Corynebacterium</taxon>
    </lineage>
</organism>
<keyword evidence="2" id="KW-1185">Reference proteome</keyword>
<dbReference type="EMBL" id="CP126969">
    <property type="protein sequence ID" value="WIM67129.1"/>
    <property type="molecule type" value="Genomic_DNA"/>
</dbReference>